<keyword evidence="5" id="KW-0963">Cytoplasm</keyword>
<comment type="caution">
    <text evidence="9">The sequence shown here is derived from an EMBL/GenBank/DDBJ whole genome shotgun (WGS) entry which is preliminary data.</text>
</comment>
<evidence type="ECO:0000256" key="1">
    <source>
        <dbReference type="ARBA" id="ARBA00022618"/>
    </source>
</evidence>
<dbReference type="PANTHER" id="PTHR35798:SF1">
    <property type="entry name" value="CELL DIVISION PROTEIN SEPF"/>
    <property type="match status" value="1"/>
</dbReference>
<gene>
    <name evidence="5" type="primary">sepF</name>
    <name evidence="9" type="ORF">HSCHL_2356</name>
    <name evidence="7" type="ORF">KM312_02530</name>
    <name evidence="8" type="ORF">SA87_03295</name>
</gene>
<dbReference type="InterPro" id="IPR023052">
    <property type="entry name" value="Cell_div_SepF"/>
</dbReference>
<dbReference type="AlphaFoldDB" id="A0A132NA19"/>
<evidence type="ECO:0000313" key="11">
    <source>
        <dbReference type="Proteomes" id="UP000244180"/>
    </source>
</evidence>
<dbReference type="InterPro" id="IPR038594">
    <property type="entry name" value="SepF-like_sf"/>
</dbReference>
<dbReference type="Proteomes" id="UP000748108">
    <property type="component" value="Unassembled WGS sequence"/>
</dbReference>
<dbReference type="GO" id="GO:0005737">
    <property type="term" value="C:cytoplasm"/>
    <property type="evidence" value="ECO:0007669"/>
    <property type="project" value="UniProtKB-SubCell"/>
</dbReference>
<sequence length="141" mass="16026">MMQKVLTYLGLADEREPEAEVETAAEPVPEEPRRAGRRANIALLEDARARQTQKVVLIEPRSFNEVKEMADHLRARRTVIVNLHRIRPEHLQRMKDFLSGAVYVLDGVIARLGEDVYLLAPDQVDVQGAIATWEEQEASNE</sequence>
<dbReference type="OrthoDB" id="9815206at2"/>
<evidence type="ECO:0000256" key="4">
    <source>
        <dbReference type="ARBA" id="ARBA00044936"/>
    </source>
</evidence>
<evidence type="ECO:0000313" key="7">
    <source>
        <dbReference type="EMBL" id="MBT9281531.1"/>
    </source>
</evidence>
<dbReference type="Proteomes" id="UP000243024">
    <property type="component" value="Unassembled WGS sequence"/>
</dbReference>
<dbReference type="Gene3D" id="3.30.110.150">
    <property type="entry name" value="SepF-like protein"/>
    <property type="match status" value="1"/>
</dbReference>
<keyword evidence="1 5" id="KW-0132">Cell division</keyword>
<organism evidence="9 11">
    <name type="scientific">Hydrogenibacillus schlegelii</name>
    <name type="common">Bacillus schlegelii</name>
    <dbReference type="NCBI Taxonomy" id="1484"/>
    <lineage>
        <taxon>Bacteria</taxon>
        <taxon>Bacillati</taxon>
        <taxon>Bacillota</taxon>
        <taxon>Bacilli</taxon>
        <taxon>Bacillales</taxon>
        <taxon>Bacillales Family X. Incertae Sedis</taxon>
        <taxon>Hydrogenibacillus</taxon>
    </lineage>
</organism>
<keyword evidence="3 5" id="KW-0131">Cell cycle</keyword>
<comment type="function">
    <text evidence="4 5">Cell division protein that is part of the divisome complex and is recruited early to the Z-ring. Probably stimulates Z-ring formation, perhaps through the cross-linking of FtsZ protofilaments. Its function overlaps with FtsA.</text>
</comment>
<evidence type="ECO:0000256" key="2">
    <source>
        <dbReference type="ARBA" id="ARBA00023210"/>
    </source>
</evidence>
<comment type="subunit">
    <text evidence="5">Homodimer. Interacts with FtsZ.</text>
</comment>
<reference evidence="7" key="3">
    <citation type="journal article" date="2021" name="Microbiology">
        <title>Metagenomic Analysis of the Microbial Community in the Underground Coal Fire Area (Kemerovo Region, Russia) Revealed Predominance of Thermophilic Members of the Phyla Deinococcus-thermus, Aquificae, and Firmicutes.</title>
        <authorList>
            <person name="Kadnikov V."/>
            <person name="Mardanov A.V."/>
            <person name="Beletsky A.V."/>
            <person name="Karnachuk O.V."/>
            <person name="Ravin N.V."/>
        </authorList>
    </citation>
    <scope>NUCLEOTIDE SEQUENCE</scope>
    <source>
        <strain evidence="7">RBS10-49</strain>
    </source>
</reference>
<reference evidence="8 10" key="1">
    <citation type="submission" date="2015-09" db="EMBL/GenBank/DDBJ databases">
        <title>Draft genome sequence of Hydrogenibacillus schlegelii DSM 2000.</title>
        <authorList>
            <person name="Hemp J."/>
        </authorList>
    </citation>
    <scope>NUCLEOTIDE SEQUENCE [LARGE SCALE GENOMIC DNA]</scope>
    <source>
        <strain evidence="8 10">MA 48</strain>
    </source>
</reference>
<evidence type="ECO:0000313" key="8">
    <source>
        <dbReference type="EMBL" id="OAR03872.1"/>
    </source>
</evidence>
<comment type="subcellular location">
    <subcellularLocation>
        <location evidence="5">Cytoplasm</location>
    </subcellularLocation>
    <text evidence="5">Localizes to the division site, in a FtsZ-dependent manner.</text>
</comment>
<dbReference type="Proteomes" id="UP000244180">
    <property type="component" value="Unassembled WGS sequence"/>
</dbReference>
<dbReference type="STRING" id="1484.SA87_03295"/>
<dbReference type="HAMAP" id="MF_01197">
    <property type="entry name" value="SepF"/>
    <property type="match status" value="1"/>
</dbReference>
<dbReference type="EMBL" id="PEBV01000002">
    <property type="protein sequence ID" value="PTQ54765.1"/>
    <property type="molecule type" value="Genomic_DNA"/>
</dbReference>
<dbReference type="EMBL" id="JXBB01000034">
    <property type="protein sequence ID" value="OAR03872.1"/>
    <property type="molecule type" value="Genomic_DNA"/>
</dbReference>
<evidence type="ECO:0000256" key="3">
    <source>
        <dbReference type="ARBA" id="ARBA00023306"/>
    </source>
</evidence>
<feature type="region of interest" description="Disordered" evidence="6">
    <location>
        <begin position="15"/>
        <end position="36"/>
    </location>
</feature>
<evidence type="ECO:0000256" key="6">
    <source>
        <dbReference type="SAM" id="MobiDB-lite"/>
    </source>
</evidence>
<dbReference type="InterPro" id="IPR007561">
    <property type="entry name" value="Cell_div_SepF/SepF-rel"/>
</dbReference>
<reference evidence="9 11" key="2">
    <citation type="submission" date="2017-08" db="EMBL/GenBank/DDBJ databases">
        <title>Burning lignite coal seam in the remote Altai Mountains harbors a hydrogen-driven thermophilic microbial community.</title>
        <authorList>
            <person name="Kadnikov V.V."/>
            <person name="Mardanov A.V."/>
            <person name="Ivasenko D."/>
            <person name="Beletsky A.V."/>
            <person name="Karnachuk O.V."/>
            <person name="Ravin N.V."/>
        </authorList>
    </citation>
    <scope>NUCLEOTIDE SEQUENCE [LARGE SCALE GENOMIC DNA]</scope>
    <source>
        <strain evidence="9">AL33</strain>
    </source>
</reference>
<proteinExistence type="inferred from homology"/>
<dbReference type="Pfam" id="PF04472">
    <property type="entry name" value="SepF"/>
    <property type="match status" value="1"/>
</dbReference>
<name>A0A132NA19_HYDSH</name>
<evidence type="ECO:0000313" key="9">
    <source>
        <dbReference type="EMBL" id="PTQ54765.1"/>
    </source>
</evidence>
<accession>A0A132NA19</accession>
<keyword evidence="10" id="KW-1185">Reference proteome</keyword>
<dbReference type="PANTHER" id="PTHR35798">
    <property type="entry name" value="CELL DIVISION PROTEIN SEPF"/>
    <property type="match status" value="1"/>
</dbReference>
<evidence type="ECO:0000256" key="5">
    <source>
        <dbReference type="HAMAP-Rule" id="MF_01197"/>
    </source>
</evidence>
<comment type="similarity">
    <text evidence="5">Belongs to the SepF family.</text>
</comment>
<evidence type="ECO:0000313" key="10">
    <source>
        <dbReference type="Proteomes" id="UP000243024"/>
    </source>
</evidence>
<protein>
    <recommendedName>
        <fullName evidence="5">Cell division protein SepF</fullName>
    </recommendedName>
</protein>
<dbReference type="RefSeq" id="WP_066202133.1">
    <property type="nucleotide sequence ID" value="NZ_JBDOQL010000209.1"/>
</dbReference>
<dbReference type="GO" id="GO:0043093">
    <property type="term" value="P:FtsZ-dependent cytokinesis"/>
    <property type="evidence" value="ECO:0007669"/>
    <property type="project" value="UniProtKB-UniRule"/>
</dbReference>
<keyword evidence="2 5" id="KW-0717">Septation</keyword>
<dbReference type="GO" id="GO:0000917">
    <property type="term" value="P:division septum assembly"/>
    <property type="evidence" value="ECO:0007669"/>
    <property type="project" value="UniProtKB-KW"/>
</dbReference>
<dbReference type="EMBL" id="JAHHQF010000039">
    <property type="protein sequence ID" value="MBT9281531.1"/>
    <property type="molecule type" value="Genomic_DNA"/>
</dbReference>